<dbReference type="Proteomes" id="UP000640489">
    <property type="component" value="Unassembled WGS sequence"/>
</dbReference>
<reference evidence="2" key="1">
    <citation type="submission" date="2020-11" db="EMBL/GenBank/DDBJ databases">
        <title>Nocardioides sp. nov., isolated from Soil of Cynanchum wilfordii Hemsley rhizosphere.</title>
        <authorList>
            <person name="Lee J.-S."/>
            <person name="Suh M.K."/>
            <person name="Kim J.-S."/>
        </authorList>
    </citation>
    <scope>NUCLEOTIDE SEQUENCE</scope>
    <source>
        <strain evidence="2">KCTC 19275</strain>
    </source>
</reference>
<keyword evidence="1" id="KW-0812">Transmembrane</keyword>
<keyword evidence="3" id="KW-1185">Reference proteome</keyword>
<proteinExistence type="predicted"/>
<evidence type="ECO:0000313" key="3">
    <source>
        <dbReference type="Proteomes" id="UP000640489"/>
    </source>
</evidence>
<sequence length="129" mass="13302">MMSWLLAAFLVAHGLAHLAVWLPPAPADTEHAAPFAPDHSAVLAATRVPPTTIHRTAVWLAVAAAVAYVVAGLAVALGSGWTVPLVATAAALLGLALKILFFHPWLSLGILFDAAVLVFAVGSWPVALT</sequence>
<accession>A0A930YEU6</accession>
<keyword evidence="1" id="KW-0472">Membrane</keyword>
<dbReference type="EMBL" id="JADKPN010000018">
    <property type="protein sequence ID" value="MBF4765791.1"/>
    <property type="molecule type" value="Genomic_DNA"/>
</dbReference>
<evidence type="ECO:0000256" key="1">
    <source>
        <dbReference type="SAM" id="Phobius"/>
    </source>
</evidence>
<feature type="transmembrane region" description="Helical" evidence="1">
    <location>
        <begin position="56"/>
        <end position="76"/>
    </location>
</feature>
<dbReference type="RefSeq" id="WP_194708970.1">
    <property type="nucleotide sequence ID" value="NZ_JADKPN010000018.1"/>
</dbReference>
<keyword evidence="1" id="KW-1133">Transmembrane helix</keyword>
<dbReference type="AlphaFoldDB" id="A0A930YEU6"/>
<feature type="transmembrane region" description="Helical" evidence="1">
    <location>
        <begin position="108"/>
        <end position="128"/>
    </location>
</feature>
<gene>
    <name evidence="2" type="ORF">ISU07_21880</name>
</gene>
<name>A0A930YEU6_9ACTN</name>
<protein>
    <submittedName>
        <fullName evidence="2">Uncharacterized protein</fullName>
    </submittedName>
</protein>
<evidence type="ECO:0000313" key="2">
    <source>
        <dbReference type="EMBL" id="MBF4765791.1"/>
    </source>
</evidence>
<feature type="transmembrane region" description="Helical" evidence="1">
    <location>
        <begin position="83"/>
        <end position="102"/>
    </location>
</feature>
<comment type="caution">
    <text evidence="2">The sequence shown here is derived from an EMBL/GenBank/DDBJ whole genome shotgun (WGS) entry which is preliminary data.</text>
</comment>
<organism evidence="2 3">
    <name type="scientific">Nocardioides islandensis</name>
    <dbReference type="NCBI Taxonomy" id="433663"/>
    <lineage>
        <taxon>Bacteria</taxon>
        <taxon>Bacillati</taxon>
        <taxon>Actinomycetota</taxon>
        <taxon>Actinomycetes</taxon>
        <taxon>Propionibacteriales</taxon>
        <taxon>Nocardioidaceae</taxon>
        <taxon>Nocardioides</taxon>
    </lineage>
</organism>